<dbReference type="NCBIfam" id="TIGR01360">
    <property type="entry name" value="aden_kin_iso1"/>
    <property type="match status" value="1"/>
</dbReference>
<evidence type="ECO:0000313" key="14">
    <source>
        <dbReference type="Proteomes" id="UP000054995"/>
    </source>
</evidence>
<evidence type="ECO:0000256" key="3">
    <source>
        <dbReference type="ARBA" id="ARBA00012955"/>
    </source>
</evidence>
<dbReference type="GO" id="GO:0033862">
    <property type="term" value="F:UMP kinase activity"/>
    <property type="evidence" value="ECO:0007669"/>
    <property type="project" value="UniProtKB-ARBA"/>
</dbReference>
<evidence type="ECO:0000256" key="6">
    <source>
        <dbReference type="ARBA" id="ARBA00022741"/>
    </source>
</evidence>
<dbReference type="GO" id="GO:0004017">
    <property type="term" value="F:AMP kinase activity"/>
    <property type="evidence" value="ECO:0007669"/>
    <property type="project" value="UniProtKB-EC"/>
</dbReference>
<comment type="similarity">
    <text evidence="12">Belongs to the adenylate kinase family.</text>
</comment>
<dbReference type="EC" id="2.7.4.3" evidence="3"/>
<keyword evidence="6" id="KW-0547">Nucleotide-binding</keyword>
<dbReference type="PROSITE" id="PS00113">
    <property type="entry name" value="ADENYLATE_KINASE"/>
    <property type="match status" value="1"/>
</dbReference>
<keyword evidence="14" id="KW-1185">Reference proteome</keyword>
<evidence type="ECO:0000256" key="5">
    <source>
        <dbReference type="ARBA" id="ARBA00022679"/>
    </source>
</evidence>
<dbReference type="OrthoDB" id="442176at2759"/>
<evidence type="ECO:0000256" key="8">
    <source>
        <dbReference type="ARBA" id="ARBA00022840"/>
    </source>
</evidence>
<dbReference type="EMBL" id="JYDT01000020">
    <property type="protein sequence ID" value="KRY90569.1"/>
    <property type="molecule type" value="Genomic_DNA"/>
</dbReference>
<dbReference type="GO" id="GO:0005737">
    <property type="term" value="C:cytoplasm"/>
    <property type="evidence" value="ECO:0007669"/>
    <property type="project" value="UniProtKB-SubCell"/>
</dbReference>
<dbReference type="GO" id="GO:0005524">
    <property type="term" value="F:ATP binding"/>
    <property type="evidence" value="ECO:0007669"/>
    <property type="project" value="UniProtKB-KW"/>
</dbReference>
<evidence type="ECO:0000256" key="2">
    <source>
        <dbReference type="ARBA" id="ARBA00004496"/>
    </source>
</evidence>
<comment type="catalytic activity">
    <reaction evidence="10">
        <text>dCMP + ATP = dCDP + ADP</text>
        <dbReference type="Rhea" id="RHEA:25094"/>
        <dbReference type="ChEBI" id="CHEBI:30616"/>
        <dbReference type="ChEBI" id="CHEBI:57566"/>
        <dbReference type="ChEBI" id="CHEBI:58593"/>
        <dbReference type="ChEBI" id="CHEBI:456216"/>
        <dbReference type="EC" id="2.7.4.14"/>
    </reaction>
</comment>
<keyword evidence="5 12" id="KW-0808">Transferase</keyword>
<evidence type="ECO:0000256" key="9">
    <source>
        <dbReference type="ARBA" id="ARBA00051396"/>
    </source>
</evidence>
<keyword evidence="7 12" id="KW-0418">Kinase</keyword>
<dbReference type="FunFam" id="3.40.50.300:FF:000315">
    <property type="entry name" value="Adenylate kinase 1"/>
    <property type="match status" value="1"/>
</dbReference>
<dbReference type="InterPro" id="IPR006267">
    <property type="entry name" value="AK1/5"/>
</dbReference>
<comment type="catalytic activity">
    <reaction evidence="1">
        <text>AMP + ATP = 2 ADP</text>
        <dbReference type="Rhea" id="RHEA:12973"/>
        <dbReference type="ChEBI" id="CHEBI:30616"/>
        <dbReference type="ChEBI" id="CHEBI:456215"/>
        <dbReference type="ChEBI" id="CHEBI:456216"/>
        <dbReference type="EC" id="2.7.4.3"/>
    </reaction>
</comment>
<dbReference type="AlphaFoldDB" id="A0A0V1FX94"/>
<proteinExistence type="inferred from homology"/>
<comment type="catalytic activity">
    <reaction evidence="9">
        <text>CMP + ATP = CDP + ADP</text>
        <dbReference type="Rhea" id="RHEA:11600"/>
        <dbReference type="ChEBI" id="CHEBI:30616"/>
        <dbReference type="ChEBI" id="CHEBI:58069"/>
        <dbReference type="ChEBI" id="CHEBI:60377"/>
        <dbReference type="ChEBI" id="CHEBI:456216"/>
        <dbReference type="EC" id="2.7.4.14"/>
    </reaction>
</comment>
<keyword evidence="4" id="KW-0963">Cytoplasm</keyword>
<keyword evidence="8" id="KW-0067">ATP-binding</keyword>
<comment type="subcellular location">
    <subcellularLocation>
        <location evidence="2">Cytoplasm</location>
    </subcellularLocation>
</comment>
<comment type="function">
    <text evidence="11">Catalyzes the phosphorylation of pyrimidine nucleoside monophosphates at the expense of ATP. Plays an important role in de novo pyrimidine nucleotide biosynthesis. Has preference for UMP and CMP as phosphate acceptors.</text>
</comment>
<evidence type="ECO:0000256" key="11">
    <source>
        <dbReference type="ARBA" id="ARBA00059689"/>
    </source>
</evidence>
<evidence type="ECO:0000256" key="1">
    <source>
        <dbReference type="ARBA" id="ARBA00000582"/>
    </source>
</evidence>
<dbReference type="SUPFAM" id="SSF52540">
    <property type="entry name" value="P-loop containing nucleoside triphosphate hydrolases"/>
    <property type="match status" value="1"/>
</dbReference>
<evidence type="ECO:0000313" key="13">
    <source>
        <dbReference type="EMBL" id="KRY90569.1"/>
    </source>
</evidence>
<evidence type="ECO:0000256" key="7">
    <source>
        <dbReference type="ARBA" id="ARBA00022777"/>
    </source>
</evidence>
<dbReference type="CDD" id="cd01428">
    <property type="entry name" value="ADK"/>
    <property type="match status" value="1"/>
</dbReference>
<dbReference type="PANTHER" id="PTHR23359">
    <property type="entry name" value="NUCLEOTIDE KINASE"/>
    <property type="match status" value="1"/>
</dbReference>
<evidence type="ECO:0000256" key="10">
    <source>
        <dbReference type="ARBA" id="ARBA00051598"/>
    </source>
</evidence>
<accession>A0A0V1FX94</accession>
<dbReference type="PRINTS" id="PR00094">
    <property type="entry name" value="ADENYLTKNASE"/>
</dbReference>
<organism evidence="13 14">
    <name type="scientific">Trichinella pseudospiralis</name>
    <name type="common">Parasitic roundworm</name>
    <dbReference type="NCBI Taxonomy" id="6337"/>
    <lineage>
        <taxon>Eukaryota</taxon>
        <taxon>Metazoa</taxon>
        <taxon>Ecdysozoa</taxon>
        <taxon>Nematoda</taxon>
        <taxon>Enoplea</taxon>
        <taxon>Dorylaimia</taxon>
        <taxon>Trichinellida</taxon>
        <taxon>Trichinellidae</taxon>
        <taxon>Trichinella</taxon>
    </lineage>
</organism>
<dbReference type="Proteomes" id="UP000054995">
    <property type="component" value="Unassembled WGS sequence"/>
</dbReference>
<sequence>MLRLAGQQETYYFPTEPWYVPGINSPPLWRLYGMPPPNQWPTREHERFHKYYIDRIFPPMFWNYAWINWMPRTKGWWAPIIERKNIDLTPLKNAKLPIIFVVGGPGSGKGTQCAKIVDKYNLTHLSSGDLLRAEVNSGSERGGQLKDIMASGELVALEIVLDLVKEAMLEAIKKGSRGFLIDGYPRDVRQGEIFEAEIMPCELVIFFDVSDETMMQRLLGRGQTSGRVDDNRETITKRLDTFHKQTQPVIDYYKAKNKLVQIHAEGKVDDIFAEVDKALKKLFV</sequence>
<comment type="caution">
    <text evidence="13">The sequence shown here is derived from an EMBL/GenBank/DDBJ whole genome shotgun (WGS) entry which is preliminary data.</text>
</comment>
<name>A0A0V1FX94_TRIPS</name>
<dbReference type="InterPro" id="IPR027417">
    <property type="entry name" value="P-loop_NTPase"/>
</dbReference>
<protein>
    <recommendedName>
        <fullName evidence="3">adenylate kinase</fullName>
        <ecNumber evidence="3">2.7.4.3</ecNumber>
    </recommendedName>
</protein>
<evidence type="ECO:0000256" key="4">
    <source>
        <dbReference type="ARBA" id="ARBA00022490"/>
    </source>
</evidence>
<dbReference type="InterPro" id="IPR033690">
    <property type="entry name" value="Adenylat_kinase_CS"/>
</dbReference>
<dbReference type="GO" id="GO:0006225">
    <property type="term" value="P:UDP biosynthetic process"/>
    <property type="evidence" value="ECO:0007669"/>
    <property type="project" value="UniProtKB-ARBA"/>
</dbReference>
<dbReference type="Gene3D" id="3.40.50.300">
    <property type="entry name" value="P-loop containing nucleotide triphosphate hydrolases"/>
    <property type="match status" value="1"/>
</dbReference>
<gene>
    <name evidence="13" type="primary">F38B2.4</name>
    <name evidence="13" type="ORF">T4D_11854</name>
</gene>
<dbReference type="Pfam" id="PF00406">
    <property type="entry name" value="ADK"/>
    <property type="match status" value="1"/>
</dbReference>
<reference evidence="13 14" key="1">
    <citation type="submission" date="2015-01" db="EMBL/GenBank/DDBJ databases">
        <title>Evolution of Trichinella species and genotypes.</title>
        <authorList>
            <person name="Korhonen P.K."/>
            <person name="Edoardo P."/>
            <person name="Giuseppe L.R."/>
            <person name="Gasser R.B."/>
        </authorList>
    </citation>
    <scope>NUCLEOTIDE SEQUENCE [LARGE SCALE GENOMIC DNA]</scope>
    <source>
        <strain evidence="13">ISS470</strain>
    </source>
</reference>
<dbReference type="GO" id="GO:0046034">
    <property type="term" value="P:ATP metabolic process"/>
    <property type="evidence" value="ECO:0007669"/>
    <property type="project" value="InterPro"/>
</dbReference>
<dbReference type="HAMAP" id="MF_00235">
    <property type="entry name" value="Adenylate_kinase_Adk"/>
    <property type="match status" value="1"/>
</dbReference>
<evidence type="ECO:0000256" key="12">
    <source>
        <dbReference type="RuleBase" id="RU003330"/>
    </source>
</evidence>
<dbReference type="InterPro" id="IPR000850">
    <property type="entry name" value="Adenylat/UMP-CMP_kin"/>
</dbReference>